<keyword evidence="1" id="KW-0547">Nucleotide-binding</keyword>
<dbReference type="InterPro" id="IPR009057">
    <property type="entry name" value="Homeodomain-like_sf"/>
</dbReference>
<dbReference type="InterPro" id="IPR002078">
    <property type="entry name" value="Sigma_54_int"/>
</dbReference>
<evidence type="ECO:0000256" key="5">
    <source>
        <dbReference type="ARBA" id="ARBA00023163"/>
    </source>
</evidence>
<dbReference type="GO" id="GO:0006355">
    <property type="term" value="P:regulation of DNA-templated transcription"/>
    <property type="evidence" value="ECO:0007669"/>
    <property type="project" value="InterPro"/>
</dbReference>
<dbReference type="SUPFAM" id="SSF55785">
    <property type="entry name" value="PYP-like sensor domain (PAS domain)"/>
    <property type="match status" value="1"/>
</dbReference>
<protein>
    <submittedName>
        <fullName evidence="9">Sigma54 specific transcriptional regulator, Fis family</fullName>
    </submittedName>
</protein>
<dbReference type="Gene3D" id="3.40.50.300">
    <property type="entry name" value="P-loop containing nucleotide triphosphate hydrolases"/>
    <property type="match status" value="1"/>
</dbReference>
<evidence type="ECO:0000259" key="8">
    <source>
        <dbReference type="PROSITE" id="PS50112"/>
    </source>
</evidence>
<dbReference type="PROSITE" id="PS50112">
    <property type="entry name" value="PAS"/>
    <property type="match status" value="1"/>
</dbReference>
<keyword evidence="4" id="KW-0238">DNA-binding</keyword>
<accession>A0A212JAM2</accession>
<dbReference type="InterPro" id="IPR058031">
    <property type="entry name" value="AAA_lid_NorR"/>
</dbReference>
<organism evidence="9">
    <name type="scientific">uncultured delta proteobacterium</name>
    <dbReference type="NCBI Taxonomy" id="34034"/>
    <lineage>
        <taxon>Bacteria</taxon>
        <taxon>Deltaproteobacteria</taxon>
        <taxon>environmental samples</taxon>
    </lineage>
</organism>
<dbReference type="InterPro" id="IPR025662">
    <property type="entry name" value="Sigma_54_int_dom_ATP-bd_1"/>
</dbReference>
<dbReference type="InterPro" id="IPR003593">
    <property type="entry name" value="AAA+_ATPase"/>
</dbReference>
<reference evidence="9" key="1">
    <citation type="submission" date="2016-04" db="EMBL/GenBank/DDBJ databases">
        <authorList>
            <person name="Evans L.H."/>
            <person name="Alamgir A."/>
            <person name="Owens N."/>
            <person name="Weber N.D."/>
            <person name="Virtaneva K."/>
            <person name="Barbian K."/>
            <person name="Babar A."/>
            <person name="Rosenke K."/>
        </authorList>
    </citation>
    <scope>NUCLEOTIDE SEQUENCE</scope>
    <source>
        <strain evidence="9">86</strain>
    </source>
</reference>
<keyword evidence="3" id="KW-0805">Transcription regulation</keyword>
<sequence>MEKRQASNAVTERERLRKAAPAIHEAFNMGKTNRTALALAPREKILAEYDRLHQLCVNLETIIENSQDSLFVTNGDGIIVKVNRAYEKLSGDNRENLLGYSVGDLEGLNFSESCTTQVLEKRQQVTIEQTIFKTNRRTHVTTTPVFDGYGNITMAITNNRDLREIATLKERLADTEELANKYKRQIEALKSQGEGTFVAHDRKMLDVLLKADKIAKVDATVLILGETGSGKEQLVKYLHRASTRRGGRLIKINCGALPATLIESELFGYEKGSFTGASSAGKAGFFEAANNGILFLDEIGEMPMEMQVKLLRVLQEGEFFRIGGTRPIKTDVRIIAATNRDLQDMVRKGCFRSDLYYRLNVTSITLPPLRERIYDIIPLATRFLDEFNLKYGMRKTLSVSAYQALQSFDWPGNVRELRNVIEQALIMSEGETISHDELPFAPKGNFEFLPLEGTVDLDTIIARLEASYILKAYEKHGNVRAAAKSLGMKTTRYLRKKQEYSRAAGEGLKNG</sequence>
<dbReference type="SUPFAM" id="SSF46689">
    <property type="entry name" value="Homeodomain-like"/>
    <property type="match status" value="1"/>
</dbReference>
<dbReference type="PROSITE" id="PS00688">
    <property type="entry name" value="SIGMA54_INTERACT_3"/>
    <property type="match status" value="1"/>
</dbReference>
<dbReference type="Pfam" id="PF00989">
    <property type="entry name" value="PAS"/>
    <property type="match status" value="1"/>
</dbReference>
<dbReference type="NCBIfam" id="TIGR00229">
    <property type="entry name" value="sensory_box"/>
    <property type="match status" value="1"/>
</dbReference>
<dbReference type="SMART" id="SM00382">
    <property type="entry name" value="AAA"/>
    <property type="match status" value="1"/>
</dbReference>
<evidence type="ECO:0000256" key="6">
    <source>
        <dbReference type="SAM" id="Coils"/>
    </source>
</evidence>
<dbReference type="PROSITE" id="PS00675">
    <property type="entry name" value="SIGMA54_INTERACT_1"/>
    <property type="match status" value="1"/>
</dbReference>
<keyword evidence="2" id="KW-0067">ATP-binding</keyword>
<dbReference type="Gene3D" id="1.10.8.60">
    <property type="match status" value="1"/>
</dbReference>
<dbReference type="Gene3D" id="1.10.10.60">
    <property type="entry name" value="Homeodomain-like"/>
    <property type="match status" value="1"/>
</dbReference>
<dbReference type="PANTHER" id="PTHR32071:SF121">
    <property type="entry name" value="SIGMA L-DEPENDENT TRANSCRIPTIONAL REGULATOR YQIR-RELATED"/>
    <property type="match status" value="1"/>
</dbReference>
<dbReference type="InterPro" id="IPR025943">
    <property type="entry name" value="Sigma_54_int_dom_ATP-bd_2"/>
</dbReference>
<dbReference type="InterPro" id="IPR013767">
    <property type="entry name" value="PAS_fold"/>
</dbReference>
<dbReference type="AlphaFoldDB" id="A0A212JAM2"/>
<feature type="domain" description="Sigma-54 factor interaction" evidence="7">
    <location>
        <begin position="197"/>
        <end position="426"/>
    </location>
</feature>
<dbReference type="PROSITE" id="PS50045">
    <property type="entry name" value="SIGMA54_INTERACT_4"/>
    <property type="match status" value="1"/>
</dbReference>
<dbReference type="Pfam" id="PF00158">
    <property type="entry name" value="Sigma54_activat"/>
    <property type="match status" value="1"/>
</dbReference>
<evidence type="ECO:0000256" key="4">
    <source>
        <dbReference type="ARBA" id="ARBA00023125"/>
    </source>
</evidence>
<evidence type="ECO:0000256" key="3">
    <source>
        <dbReference type="ARBA" id="ARBA00023015"/>
    </source>
</evidence>
<dbReference type="FunFam" id="3.40.50.300:FF:000006">
    <property type="entry name" value="DNA-binding transcriptional regulator NtrC"/>
    <property type="match status" value="1"/>
</dbReference>
<dbReference type="InterPro" id="IPR035965">
    <property type="entry name" value="PAS-like_dom_sf"/>
</dbReference>
<dbReference type="SUPFAM" id="SSF52540">
    <property type="entry name" value="P-loop containing nucleoside triphosphate hydrolases"/>
    <property type="match status" value="1"/>
</dbReference>
<dbReference type="InterPro" id="IPR000014">
    <property type="entry name" value="PAS"/>
</dbReference>
<evidence type="ECO:0000256" key="1">
    <source>
        <dbReference type="ARBA" id="ARBA00022741"/>
    </source>
</evidence>
<feature type="coiled-coil region" evidence="6">
    <location>
        <begin position="158"/>
        <end position="192"/>
    </location>
</feature>
<dbReference type="CDD" id="cd00009">
    <property type="entry name" value="AAA"/>
    <property type="match status" value="1"/>
</dbReference>
<keyword evidence="5" id="KW-0804">Transcription</keyword>
<dbReference type="InterPro" id="IPR025944">
    <property type="entry name" value="Sigma_54_int_dom_CS"/>
</dbReference>
<gene>
    <name evidence="9" type="ORF">KL86DPRO_11021</name>
</gene>
<evidence type="ECO:0000259" key="7">
    <source>
        <dbReference type="PROSITE" id="PS50045"/>
    </source>
</evidence>
<keyword evidence="6" id="KW-0175">Coiled coil</keyword>
<dbReference type="InterPro" id="IPR027417">
    <property type="entry name" value="P-loop_NTPase"/>
</dbReference>
<feature type="domain" description="PAS" evidence="8">
    <location>
        <begin position="59"/>
        <end position="99"/>
    </location>
</feature>
<evidence type="ECO:0000256" key="2">
    <source>
        <dbReference type="ARBA" id="ARBA00022840"/>
    </source>
</evidence>
<evidence type="ECO:0000313" key="9">
    <source>
        <dbReference type="EMBL" id="SBV96295.1"/>
    </source>
</evidence>
<dbReference type="CDD" id="cd00130">
    <property type="entry name" value="PAS"/>
    <property type="match status" value="1"/>
</dbReference>
<dbReference type="GO" id="GO:0003677">
    <property type="term" value="F:DNA binding"/>
    <property type="evidence" value="ECO:0007669"/>
    <property type="project" value="UniProtKB-KW"/>
</dbReference>
<dbReference type="Gene3D" id="3.30.450.20">
    <property type="entry name" value="PAS domain"/>
    <property type="match status" value="1"/>
</dbReference>
<dbReference type="PROSITE" id="PS00676">
    <property type="entry name" value="SIGMA54_INTERACT_2"/>
    <property type="match status" value="1"/>
</dbReference>
<dbReference type="EMBL" id="FLUQ01000001">
    <property type="protein sequence ID" value="SBV96295.1"/>
    <property type="molecule type" value="Genomic_DNA"/>
</dbReference>
<dbReference type="GO" id="GO:0005524">
    <property type="term" value="F:ATP binding"/>
    <property type="evidence" value="ECO:0007669"/>
    <property type="project" value="UniProtKB-KW"/>
</dbReference>
<dbReference type="PANTHER" id="PTHR32071">
    <property type="entry name" value="TRANSCRIPTIONAL REGULATORY PROTEIN"/>
    <property type="match status" value="1"/>
</dbReference>
<name>A0A212JAM2_9DELT</name>
<dbReference type="SMART" id="SM00091">
    <property type="entry name" value="PAS"/>
    <property type="match status" value="1"/>
</dbReference>
<proteinExistence type="predicted"/>
<dbReference type="Pfam" id="PF25601">
    <property type="entry name" value="AAA_lid_14"/>
    <property type="match status" value="1"/>
</dbReference>